<protein>
    <recommendedName>
        <fullName evidence="4">Mitochondrial fission ELM1-domain-containing protein</fullName>
    </recommendedName>
</protein>
<organism evidence="2 3">
    <name type="scientific">Mortierella alpina</name>
    <name type="common">Oleaginous fungus</name>
    <name type="synonym">Mortierella renispora</name>
    <dbReference type="NCBI Taxonomy" id="64518"/>
    <lineage>
        <taxon>Eukaryota</taxon>
        <taxon>Fungi</taxon>
        <taxon>Fungi incertae sedis</taxon>
        <taxon>Mucoromycota</taxon>
        <taxon>Mortierellomycotina</taxon>
        <taxon>Mortierellomycetes</taxon>
        <taxon>Mortierellales</taxon>
        <taxon>Mortierellaceae</taxon>
        <taxon>Mortierella</taxon>
    </lineage>
</organism>
<evidence type="ECO:0000313" key="3">
    <source>
        <dbReference type="Proteomes" id="UP000717515"/>
    </source>
</evidence>
<dbReference type="PANTHER" id="PTHR33986">
    <property type="entry name" value="OS02G0535700 PROTEIN"/>
    <property type="match status" value="1"/>
</dbReference>
<gene>
    <name evidence="2" type="ORF">KVV02_006541</name>
</gene>
<dbReference type="AlphaFoldDB" id="A0A9P8A2U1"/>
<evidence type="ECO:0000256" key="1">
    <source>
        <dbReference type="SAM" id="MobiDB-lite"/>
    </source>
</evidence>
<dbReference type="Proteomes" id="UP000717515">
    <property type="component" value="Unassembled WGS sequence"/>
</dbReference>
<dbReference type="Pfam" id="PF06258">
    <property type="entry name" value="Mito_fiss_Elm1"/>
    <property type="match status" value="2"/>
</dbReference>
<sequence length="509" mass="56584">MERVFGPAAAATFRHVQHCQHRYGIRHWAAVLTSIPPHSAARGQIYRTLTTKKEHQKAARKTRFAPRAAYQPTSASTWIISDGSVSADKEAIALAKALSLPWVIKRVEWRQGLQWLPVPFKKLIMDYHHVVNRKQTDKRPWFMKGELLTAPYPNYVIGSGAKTLPGLLQVSRMSGRASFSAHIHFPALPFIHFDQVFLQRHEVVVQLAGLGLMKDQKNYFRINSTLNSITSKSLELAKTNALEHGLLPKSFFADHSHKGSNSPIVTVLMGGPNEDCSHNTQRMVNRLERLVDVQNCRLLITYSQRTAENTKLAIQKFQGRIQNEQRVFVYDPMKVQQPLQQTSGSSPIQDSATLMTWANTPGPTGVVGFSKDCNPYEAMLALADKIVVTADSVAMTNEALATGKPVYVLGGELARGKLKVFHRYLADQHATRAFRPGRVPITPLSSSRAPAGNDTADPLSYPGDHPPWNQSLAGQGPAEAKRIAERLHVMREARIAGRRIPDHVAEATC</sequence>
<dbReference type="InterPro" id="IPR009367">
    <property type="entry name" value="Elm1-like"/>
</dbReference>
<evidence type="ECO:0000313" key="2">
    <source>
        <dbReference type="EMBL" id="KAG9321795.1"/>
    </source>
</evidence>
<proteinExistence type="predicted"/>
<name>A0A9P8A2U1_MORAP</name>
<reference evidence="2" key="1">
    <citation type="submission" date="2021-07" db="EMBL/GenBank/DDBJ databases">
        <title>Draft genome of Mortierella alpina, strain LL118, isolated from an aspen leaf litter sample.</title>
        <authorList>
            <person name="Yang S."/>
            <person name="Vinatzer B.A."/>
        </authorList>
    </citation>
    <scope>NUCLEOTIDE SEQUENCE</scope>
    <source>
        <strain evidence="2">LL118</strain>
    </source>
</reference>
<accession>A0A9P8A2U1</accession>
<feature type="region of interest" description="Disordered" evidence="1">
    <location>
        <begin position="437"/>
        <end position="476"/>
    </location>
</feature>
<dbReference type="EMBL" id="JAIFTL010000182">
    <property type="protein sequence ID" value="KAG9321795.1"/>
    <property type="molecule type" value="Genomic_DNA"/>
</dbReference>
<dbReference type="PANTHER" id="PTHR33986:SF15">
    <property type="entry name" value="MITOCHONDRIAL FISSION PROTEIN ELM1"/>
    <property type="match status" value="1"/>
</dbReference>
<evidence type="ECO:0008006" key="4">
    <source>
        <dbReference type="Google" id="ProtNLM"/>
    </source>
</evidence>
<comment type="caution">
    <text evidence="2">The sequence shown here is derived from an EMBL/GenBank/DDBJ whole genome shotgun (WGS) entry which is preliminary data.</text>
</comment>